<evidence type="ECO:0000313" key="5">
    <source>
        <dbReference type="Proteomes" id="UP000694558"/>
    </source>
</evidence>
<dbReference type="SUPFAM" id="SSF52540">
    <property type="entry name" value="P-loop containing nucleoside triphosphate hydrolases"/>
    <property type="match status" value="1"/>
</dbReference>
<proteinExistence type="inferred from homology"/>
<evidence type="ECO:0000259" key="3">
    <source>
        <dbReference type="PROSITE" id="PS51717"/>
    </source>
</evidence>
<evidence type="ECO:0000256" key="2">
    <source>
        <dbReference type="SAM" id="Coils"/>
    </source>
</evidence>
<feature type="coiled-coil region" evidence="2">
    <location>
        <begin position="1379"/>
        <end position="1406"/>
    </location>
</feature>
<dbReference type="InterPro" id="IPR057365">
    <property type="entry name" value="URGCP"/>
</dbReference>
<dbReference type="Gene3D" id="3.40.50.300">
    <property type="entry name" value="P-loop containing nucleotide triphosphate hydrolases"/>
    <property type="match status" value="1"/>
</dbReference>
<dbReference type="InterPro" id="IPR052986">
    <property type="entry name" value="VLIG_GTPase"/>
</dbReference>
<accession>A0A8D3DUB4</accession>
<evidence type="ECO:0000256" key="1">
    <source>
        <dbReference type="ARBA" id="ARBA00006828"/>
    </source>
</evidence>
<dbReference type="Pfam" id="PF25683">
    <property type="entry name" value="URGCP_GTPase"/>
    <property type="match status" value="1"/>
</dbReference>
<comment type="similarity">
    <text evidence="1">Belongs to the TRAFAC class dynamin-like GTPase superfamily. Very large inducible GTPase (VLIG) family.</text>
</comment>
<dbReference type="PROSITE" id="PS51717">
    <property type="entry name" value="G_VLIG"/>
    <property type="match status" value="1"/>
</dbReference>
<protein>
    <recommendedName>
        <fullName evidence="3">VLIG-type G domain-containing protein</fullName>
    </recommendedName>
</protein>
<dbReference type="Proteomes" id="UP000694558">
    <property type="component" value="Chromosome 5"/>
</dbReference>
<reference evidence="4" key="1">
    <citation type="submission" date="2023-05" db="EMBL/GenBank/DDBJ databases">
        <title>High-quality long-read genome of Scophthalmus maximus.</title>
        <authorList>
            <person name="Lien S."/>
            <person name="Martinez P."/>
        </authorList>
    </citation>
    <scope>NUCLEOTIDE SEQUENCE [LARGE SCALE GENOMIC DNA]</scope>
</reference>
<organism evidence="4 5">
    <name type="scientific">Scophthalmus maximus</name>
    <name type="common">Turbot</name>
    <name type="synonym">Psetta maxima</name>
    <dbReference type="NCBI Taxonomy" id="52904"/>
    <lineage>
        <taxon>Eukaryota</taxon>
        <taxon>Metazoa</taxon>
        <taxon>Chordata</taxon>
        <taxon>Craniata</taxon>
        <taxon>Vertebrata</taxon>
        <taxon>Euteleostomi</taxon>
        <taxon>Actinopterygii</taxon>
        <taxon>Neopterygii</taxon>
        <taxon>Teleostei</taxon>
        <taxon>Neoteleostei</taxon>
        <taxon>Acanthomorphata</taxon>
        <taxon>Carangaria</taxon>
        <taxon>Pleuronectiformes</taxon>
        <taxon>Pleuronectoidei</taxon>
        <taxon>Scophthalmidae</taxon>
        <taxon>Scophthalmus</taxon>
    </lineage>
</organism>
<dbReference type="Pfam" id="PF25496">
    <property type="entry name" value="URGCP"/>
    <property type="match status" value="1"/>
</dbReference>
<dbReference type="Ensembl" id="ENSSMAT00000053054.1">
    <property type="protein sequence ID" value="ENSSMAP00000063123.1"/>
    <property type="gene ID" value="ENSSMAG00000027175.1"/>
</dbReference>
<dbReference type="InterPro" id="IPR027417">
    <property type="entry name" value="P-loop_NTPase"/>
</dbReference>
<reference evidence="4" key="2">
    <citation type="submission" date="2025-08" db="UniProtKB">
        <authorList>
            <consortium name="Ensembl"/>
        </authorList>
    </citation>
    <scope>IDENTIFICATION</scope>
</reference>
<sequence length="1586" mass="182871">MKSEEQELAAQLNLITRLGLEEFYPNKLTLRSLFEINQNSVDEKAALSVEEIPWCFLRKLFKINAESRSCTQVSIRQEEDNDPLELDLYTADDSEDKFNPLDVIVAVFLCADSLLQQELALKMSMCQFSLPLLLPHGHKSQCTLMLWALRDIVKEWRPQDLSESRGFVEDNIIQANIPFYSFVRLKNCSLSKSQFMNHILSSGQQNCNIFIHRDVEGGAVKREIANGLVEVCWYLPSGGENLDIFPESTAFANLRGDICESLTQFNFLFQVSTATFVFLDSVDENEHRILTTLQDVKSKLVLVVNHKGGNAREDIMSVKALVNELHLPNNRVKIKDQRLNVAEFSKKLCEVIKTSLVDVKTTMSIVNMHDKAVELGLSVDESKTEEQKKAAEEIMDGIGVRSIPHYKKQQLPLQGANWKRLSQLEKEECRLKKCGDSGLEDYKSQLQEEKLQIRKEQTKFKVSKGMKSFIEYLSTSDKEKRDVFLKWMKLKFNTHSRNKLSVLRNRFREQCKTKDVKLIAELDQALVDSSLGTEHYMREMGLIYEFSVISSTKTADEISHLPGLAAEMLLDGYPLELLDGDASNVPERWVTDVLMELHKKVGQKSRLLVLTVLGVQSTGKSTLLNTMFGVQFPVSSGRCTRGAFMLFLKVGEDLQSELNCDFIVLIDTEGLKSPDLAKLEDSYEHDNQLATFVIGLSDVTIINIAMENAAEMQDILQIAVHAFLRMKEIGKKPICHFVHQNVSSVSAHAKTMTERKHLLDQLNEMTEIAGEMEKQPSKKAFTDVLDYDMERNNWNIPGLWHGTPPMAPVNTGYSEAVAHFKKNLLQTLKSDRCNEISQIPQFLEWMRSLWRAVKYENFIFSFRNTLVAHAYDNLCKEFSQWEWEFKKEILTWQTTAELEILNTDNESEVETWNRLVGIKKSEVSQKITDQQTAMRGKLGDYYKMKGKRVNLIEKYKVDFFNSINGLANEIRHSVCAKLDCLLELKISSKKAQDILREYRGVIEERVMKLLGDCNKSTLTDQELTHEFEKMWAEATVNVSGMKERDIAACVLNQLRRNFSNLKVNEELQNIRDLKEIGRAPFKTRSDHLDSFVGKTQNSWKRQLQNFAESVIESCILFVLDKVRTNGDYQDSFAKELLEKIDKSLEQGSNHHKTTPKFEIDLKLHICGIASREFVKMHRRFLSDNNPHTHLEKYKTQYLSDFLDLYTNRDHCQRKANDFVQSCIKPAVEQFISRSLGVDIVEDILTSCHSAEYGSRKTFQYNIQKELLLREDFQSFVRYIGNYEIYVKDWIFQHILQTMSEDKTLCKLKNKNLQVIVKKLSEAIERASKGDDGVLLPDNKESVKKLINNMRKHLIKDISISVEDEKTTLFQIQSTCHPFINCLKMSIKDLKEQLEEEFSNSDDITETLNKLPIKPQDELFKRVFGCGQQCPFCKVPCEAGGSEHKQHHASIHRPQGLSDYRNDKDETLVATLCTSDVQSERNFGNKDTNGEWHPYKDYTEYYPDWLIPPDPTIEASDYWKYVLVQYNDKFAVEYEAKPAKIPEAWRRLTKEQALRGLRDAFNMKCTTGNLDKYLETKLYENEEEFLL</sequence>
<dbReference type="InterPro" id="IPR058641">
    <property type="entry name" value="GVIN1_dom"/>
</dbReference>
<keyword evidence="2" id="KW-0175">Coiled coil</keyword>
<feature type="domain" description="VLIG-type G" evidence="3">
    <location>
        <begin position="604"/>
        <end position="847"/>
    </location>
</feature>
<name>A0A8D3DUB4_SCOMX</name>
<dbReference type="GO" id="GO:0005525">
    <property type="term" value="F:GTP binding"/>
    <property type="evidence" value="ECO:0007669"/>
    <property type="project" value="InterPro"/>
</dbReference>
<dbReference type="Pfam" id="PF25974">
    <property type="entry name" value="URGCP_9th"/>
    <property type="match status" value="1"/>
</dbReference>
<dbReference type="InterPro" id="IPR030383">
    <property type="entry name" value="G_VLIG_dom"/>
</dbReference>
<dbReference type="GeneTree" id="ENSGT00940000154390"/>
<dbReference type="PANTHER" id="PTHR14819">
    <property type="entry name" value="GTP-BINDING"/>
    <property type="match status" value="1"/>
</dbReference>
<evidence type="ECO:0000313" key="4">
    <source>
        <dbReference type="Ensembl" id="ENSSMAP00000063123.1"/>
    </source>
</evidence>
<dbReference type="PANTHER" id="PTHR14819:SF9">
    <property type="entry name" value="UP-REGULATOR OF CELL PROLIFERATION-LIKE"/>
    <property type="match status" value="1"/>
</dbReference>